<dbReference type="InterPro" id="IPR026369">
    <property type="entry name" value="CxxC_20_CxxC"/>
</dbReference>
<organism evidence="2 4">
    <name type="scientific">Anaerobacillus isosaccharinicus</name>
    <dbReference type="NCBI Taxonomy" id="1532552"/>
    <lineage>
        <taxon>Bacteria</taxon>
        <taxon>Bacillati</taxon>
        <taxon>Bacillota</taxon>
        <taxon>Bacilli</taxon>
        <taxon>Bacillales</taxon>
        <taxon>Bacillaceae</taxon>
        <taxon>Anaerobacillus</taxon>
    </lineage>
</organism>
<reference evidence="3 4" key="2">
    <citation type="journal article" date="2017" name="Genome Announc.">
        <title>Draft Genome Sequences of Four Alkaliphilic Bacteria Belonging to the Anaerobacillus Genus.</title>
        <authorList>
            <person name="Bassil N.M."/>
            <person name="Lloyd J.R."/>
        </authorList>
    </citation>
    <scope>NUCLEOTIDE SEQUENCE [LARGE SCALE GENOMIC DNA]</scope>
    <source>
        <strain evidence="3 4">NB2006</strain>
    </source>
</reference>
<evidence type="ECO:0000313" key="2">
    <source>
        <dbReference type="EMBL" id="OIJ07239.1"/>
    </source>
</evidence>
<keyword evidence="1" id="KW-0472">Membrane</keyword>
<evidence type="ECO:0000313" key="3">
    <source>
        <dbReference type="EMBL" id="QOY34756.1"/>
    </source>
</evidence>
<reference evidence="3 4" key="3">
    <citation type="journal article" date="2019" name="Int. J. Syst. Evol. Microbiol.">
        <title>Anaerobacillus isosaccharinicus sp. nov., an alkaliphilic bacterium which degrades isosaccharinic acid.</title>
        <authorList>
            <person name="Bassil N.M."/>
            <person name="Lloyd J.R."/>
        </authorList>
    </citation>
    <scope>NUCLEOTIDE SEQUENCE [LARGE SCALE GENOMIC DNA]</scope>
    <source>
        <strain evidence="3 4">NB2006</strain>
    </source>
</reference>
<dbReference type="Proteomes" id="UP000180175">
    <property type="component" value="Chromosome"/>
</dbReference>
<keyword evidence="1" id="KW-1133">Transmembrane helix</keyword>
<feature type="transmembrane region" description="Helical" evidence="1">
    <location>
        <begin position="67"/>
        <end position="91"/>
    </location>
</feature>
<dbReference type="NCBIfam" id="TIGR04104">
    <property type="entry name" value="cxxc_20_cxxc"/>
    <property type="match status" value="1"/>
</dbReference>
<protein>
    <recommendedName>
        <fullName evidence="5">Cxxc_20_cxxc protein</fullName>
    </recommendedName>
</protein>
<evidence type="ECO:0000256" key="1">
    <source>
        <dbReference type="SAM" id="Phobius"/>
    </source>
</evidence>
<gene>
    <name evidence="3" type="ORF">AWH56_018795</name>
    <name evidence="2" type="ORF">AWH56_20900</name>
</gene>
<keyword evidence="4" id="KW-1185">Reference proteome</keyword>
<reference evidence="2 4" key="1">
    <citation type="submission" date="2016-10" db="EMBL/GenBank/DDBJ databases">
        <title>Draft genome sequences of four alkaliphilic bacteria belonging to the Anaerobacillus genus.</title>
        <authorList>
            <person name="Bassil N.M."/>
            <person name="Lloyd J.R."/>
        </authorList>
    </citation>
    <scope>NUCLEOTIDE SEQUENCE [LARGE SCALE GENOMIC DNA]</scope>
    <source>
        <strain evidence="2 4">NB2006</strain>
    </source>
</reference>
<evidence type="ECO:0000313" key="4">
    <source>
        <dbReference type="Proteomes" id="UP000180175"/>
    </source>
</evidence>
<dbReference type="EMBL" id="LQXD01000180">
    <property type="protein sequence ID" value="OIJ07239.1"/>
    <property type="molecule type" value="Genomic_DNA"/>
</dbReference>
<proteinExistence type="predicted"/>
<dbReference type="OrthoDB" id="2970506at2"/>
<evidence type="ECO:0008006" key="5">
    <source>
        <dbReference type="Google" id="ProtNLM"/>
    </source>
</evidence>
<reference evidence="3" key="4">
    <citation type="submission" date="2020-10" db="EMBL/GenBank/DDBJ databases">
        <authorList>
            <person name="Bassil N.M."/>
            <person name="Lloyd J.R."/>
        </authorList>
    </citation>
    <scope>NUCLEOTIDE SEQUENCE</scope>
    <source>
        <strain evidence="3">NB2006</strain>
    </source>
</reference>
<feature type="transmembrane region" description="Helical" evidence="1">
    <location>
        <begin position="45"/>
        <end position="61"/>
    </location>
</feature>
<name>A0A1S2L435_9BACI</name>
<keyword evidence="1" id="KW-0812">Transmembrane</keyword>
<dbReference type="AlphaFoldDB" id="A0A1S2L435"/>
<dbReference type="EMBL" id="CP063356">
    <property type="protein sequence ID" value="QOY34756.1"/>
    <property type="molecule type" value="Genomic_DNA"/>
</dbReference>
<sequence>MKLPKCNVCNHQFGWKKTYKSVCNSWTIHCEECGTELKSTNNVRLILFVIIPMMLTGIITNRDDSDYYFAISLGASVFVGLLITLLLPYLVKYSSDK</sequence>
<dbReference type="RefSeq" id="WP_071318870.1">
    <property type="nucleotide sequence ID" value="NZ_CP063356.2"/>
</dbReference>
<accession>A0A1S2L435</accession>
<dbReference type="KEGG" id="aia:AWH56_018795"/>